<dbReference type="Pfam" id="PF13639">
    <property type="entry name" value="zf-RING_2"/>
    <property type="match status" value="1"/>
</dbReference>
<keyword evidence="12 16" id="KW-0472">Membrane</keyword>
<keyword evidence="11 16" id="KW-1133">Transmembrane helix</keyword>
<dbReference type="SUPFAM" id="SSF57850">
    <property type="entry name" value="RING/U-box"/>
    <property type="match status" value="1"/>
</dbReference>
<evidence type="ECO:0000256" key="13">
    <source>
        <dbReference type="ARBA" id="ARBA00024209"/>
    </source>
</evidence>
<keyword evidence="10" id="KW-0862">Zinc</keyword>
<evidence type="ECO:0000256" key="10">
    <source>
        <dbReference type="ARBA" id="ARBA00022833"/>
    </source>
</evidence>
<keyword evidence="8 14" id="KW-0863">Zinc-finger</keyword>
<keyword evidence="9" id="KW-0833">Ubl conjugation pathway</keyword>
<comment type="caution">
    <text evidence="18">The sequence shown here is derived from an EMBL/GenBank/DDBJ whole genome shotgun (WGS) entry which is preliminary data.</text>
</comment>
<dbReference type="PROSITE" id="PS50089">
    <property type="entry name" value="ZF_RING_2"/>
    <property type="match status" value="1"/>
</dbReference>
<comment type="pathway">
    <text evidence="3">Protein modification; protein ubiquitination.</text>
</comment>
<evidence type="ECO:0000256" key="1">
    <source>
        <dbReference type="ARBA" id="ARBA00000900"/>
    </source>
</evidence>
<dbReference type="AlphaFoldDB" id="A0AAE1MCQ4"/>
<evidence type="ECO:0000256" key="7">
    <source>
        <dbReference type="ARBA" id="ARBA00022723"/>
    </source>
</evidence>
<comment type="catalytic activity">
    <reaction evidence="1">
        <text>S-ubiquitinyl-[E2 ubiquitin-conjugating enzyme]-L-cysteine + [acceptor protein]-L-lysine = [E2 ubiquitin-conjugating enzyme]-L-cysteine + N(6)-ubiquitinyl-[acceptor protein]-L-lysine.</text>
        <dbReference type="EC" id="2.3.2.27"/>
    </reaction>
</comment>
<evidence type="ECO:0000256" key="12">
    <source>
        <dbReference type="ARBA" id="ARBA00023136"/>
    </source>
</evidence>
<dbReference type="FunFam" id="3.30.40.10:FF:000187">
    <property type="entry name" value="E3 ubiquitin-protein ligase ATL6"/>
    <property type="match status" value="1"/>
</dbReference>
<name>A0AAE1MCQ4_9FABA</name>
<evidence type="ECO:0000256" key="8">
    <source>
        <dbReference type="ARBA" id="ARBA00022771"/>
    </source>
</evidence>
<dbReference type="SMART" id="SM00184">
    <property type="entry name" value="RING"/>
    <property type="match status" value="1"/>
</dbReference>
<evidence type="ECO:0000256" key="16">
    <source>
        <dbReference type="SAM" id="Phobius"/>
    </source>
</evidence>
<dbReference type="InterPro" id="IPR001841">
    <property type="entry name" value="Znf_RING"/>
</dbReference>
<dbReference type="Gene3D" id="3.30.40.10">
    <property type="entry name" value="Zinc/RING finger domain, C3HC4 (zinc finger)"/>
    <property type="match status" value="1"/>
</dbReference>
<gene>
    <name evidence="18" type="ORF">QN277_007181</name>
</gene>
<evidence type="ECO:0000256" key="2">
    <source>
        <dbReference type="ARBA" id="ARBA00004167"/>
    </source>
</evidence>
<evidence type="ECO:0000256" key="15">
    <source>
        <dbReference type="SAM" id="MobiDB-lite"/>
    </source>
</evidence>
<keyword evidence="19" id="KW-1185">Reference proteome</keyword>
<evidence type="ECO:0000256" key="14">
    <source>
        <dbReference type="PROSITE-ProRule" id="PRU00175"/>
    </source>
</evidence>
<dbReference type="Proteomes" id="UP001293593">
    <property type="component" value="Unassembled WGS sequence"/>
</dbReference>
<feature type="transmembrane region" description="Helical" evidence="16">
    <location>
        <begin position="47"/>
        <end position="68"/>
    </location>
</feature>
<evidence type="ECO:0000313" key="18">
    <source>
        <dbReference type="EMBL" id="KAK4257618.1"/>
    </source>
</evidence>
<comment type="subcellular location">
    <subcellularLocation>
        <location evidence="2">Membrane</location>
        <topology evidence="2">Single-pass membrane protein</topology>
    </subcellularLocation>
</comment>
<evidence type="ECO:0000259" key="17">
    <source>
        <dbReference type="PROSITE" id="PS50089"/>
    </source>
</evidence>
<dbReference type="CDD" id="cd16461">
    <property type="entry name" value="RING-H2_EL5-like"/>
    <property type="match status" value="1"/>
</dbReference>
<dbReference type="EC" id="2.3.2.27" evidence="4"/>
<dbReference type="GO" id="GO:0016020">
    <property type="term" value="C:membrane"/>
    <property type="evidence" value="ECO:0007669"/>
    <property type="project" value="UniProtKB-SubCell"/>
</dbReference>
<evidence type="ECO:0000313" key="19">
    <source>
        <dbReference type="Proteomes" id="UP001293593"/>
    </source>
</evidence>
<dbReference type="PANTHER" id="PTHR45768">
    <property type="entry name" value="E3 UBIQUITIN-PROTEIN LIGASE RNF13-LIKE"/>
    <property type="match status" value="1"/>
</dbReference>
<dbReference type="InterPro" id="IPR013083">
    <property type="entry name" value="Znf_RING/FYVE/PHD"/>
</dbReference>
<comment type="similarity">
    <text evidence="13">Belongs to the RING-type zinc finger family. ATL subfamily.</text>
</comment>
<organism evidence="18 19">
    <name type="scientific">Acacia crassicarpa</name>
    <name type="common">northern wattle</name>
    <dbReference type="NCBI Taxonomy" id="499986"/>
    <lineage>
        <taxon>Eukaryota</taxon>
        <taxon>Viridiplantae</taxon>
        <taxon>Streptophyta</taxon>
        <taxon>Embryophyta</taxon>
        <taxon>Tracheophyta</taxon>
        <taxon>Spermatophyta</taxon>
        <taxon>Magnoliopsida</taxon>
        <taxon>eudicotyledons</taxon>
        <taxon>Gunneridae</taxon>
        <taxon>Pentapetalae</taxon>
        <taxon>rosids</taxon>
        <taxon>fabids</taxon>
        <taxon>Fabales</taxon>
        <taxon>Fabaceae</taxon>
        <taxon>Caesalpinioideae</taxon>
        <taxon>mimosoid clade</taxon>
        <taxon>Acacieae</taxon>
        <taxon>Acacia</taxon>
    </lineage>
</organism>
<evidence type="ECO:0000256" key="9">
    <source>
        <dbReference type="ARBA" id="ARBA00022786"/>
    </source>
</evidence>
<sequence>MGRSRNLLEVKGATFLSPPPPPYWLSPPNNVVGSEDSNVKDNVSPSVLLIIIILAIVFFVSGLLHLLVRYLWRPQTRDPDDLDDVTVLQGQLQQLFHLHDSGVDQSFINTLPVFLYKAIIGLKNPFDCAVCLSEFEPDDKLRLLPKCSHAFHMECIDTWLLSHSTCPICRACLLSDFSSSNACSPTVLVLESGSDNNSREIDPETDELEFGSTRFDLNEDSGEVVTVKLGKIRNVDNNNGEGSSRTGDFNDNAEARRCFSMGSFAYVMDESTLLHVPIRAQIKKKHALYLNPGNRLAVSEYDCESRRDFRFSSLEGNRFEEAAKCSSSGVITRKESLSVSKIWLREKKEKRINRLEDSTRRAVSFRLPFQRNDEEDEDGGGGLKERNVKLGSRSTISDMDITNWDENNGGGGSSEYGYDDENQSCYSVDSSQVIRAPSFARRTLLWLTGRQHHQNKVVHSASVSGD</sequence>
<feature type="region of interest" description="Disordered" evidence="15">
    <location>
        <begin position="368"/>
        <end position="389"/>
    </location>
</feature>
<evidence type="ECO:0000256" key="5">
    <source>
        <dbReference type="ARBA" id="ARBA00022679"/>
    </source>
</evidence>
<keyword evidence="6 16" id="KW-0812">Transmembrane</keyword>
<feature type="domain" description="RING-type" evidence="17">
    <location>
        <begin position="128"/>
        <end position="170"/>
    </location>
</feature>
<dbReference type="GO" id="GO:0008270">
    <property type="term" value="F:zinc ion binding"/>
    <property type="evidence" value="ECO:0007669"/>
    <property type="project" value="UniProtKB-KW"/>
</dbReference>
<reference evidence="18" key="1">
    <citation type="submission" date="2023-10" db="EMBL/GenBank/DDBJ databases">
        <title>Chromosome-level genome of the transformable northern wattle, Acacia crassicarpa.</title>
        <authorList>
            <person name="Massaro I."/>
            <person name="Sinha N.R."/>
            <person name="Poethig S."/>
            <person name="Leichty A.R."/>
        </authorList>
    </citation>
    <scope>NUCLEOTIDE SEQUENCE</scope>
    <source>
        <strain evidence="18">Acra3RX</strain>
        <tissue evidence="18">Leaf</tissue>
    </source>
</reference>
<evidence type="ECO:0000256" key="4">
    <source>
        <dbReference type="ARBA" id="ARBA00012483"/>
    </source>
</evidence>
<keyword evidence="5" id="KW-0808">Transferase</keyword>
<dbReference type="PANTHER" id="PTHR45768:SF10">
    <property type="entry name" value="RING-H2 FINGER PROTEIN ATL13-RELATED"/>
    <property type="match status" value="1"/>
</dbReference>
<feature type="region of interest" description="Disordered" evidence="15">
    <location>
        <begin position="399"/>
        <end position="418"/>
    </location>
</feature>
<accession>A0AAE1MCQ4</accession>
<evidence type="ECO:0000256" key="3">
    <source>
        <dbReference type="ARBA" id="ARBA00004906"/>
    </source>
</evidence>
<evidence type="ECO:0000256" key="11">
    <source>
        <dbReference type="ARBA" id="ARBA00022989"/>
    </source>
</evidence>
<dbReference type="GO" id="GO:0061630">
    <property type="term" value="F:ubiquitin protein ligase activity"/>
    <property type="evidence" value="ECO:0007669"/>
    <property type="project" value="UniProtKB-EC"/>
</dbReference>
<proteinExistence type="inferred from homology"/>
<protein>
    <recommendedName>
        <fullName evidence="4">RING-type E3 ubiquitin transferase</fullName>
        <ecNumber evidence="4">2.3.2.27</ecNumber>
    </recommendedName>
</protein>
<dbReference type="EMBL" id="JAWXYG010000012">
    <property type="protein sequence ID" value="KAK4257618.1"/>
    <property type="molecule type" value="Genomic_DNA"/>
</dbReference>
<keyword evidence="7" id="KW-0479">Metal-binding</keyword>
<evidence type="ECO:0000256" key="6">
    <source>
        <dbReference type="ARBA" id="ARBA00022692"/>
    </source>
</evidence>